<dbReference type="OrthoDB" id="9972932at2759"/>
<gene>
    <name evidence="2" type="ORF">BSL78_10763</name>
</gene>
<name>A0A2G8KWE6_STIJA</name>
<protein>
    <recommendedName>
        <fullName evidence="4">Ig-like domain-containing protein</fullName>
    </recommendedName>
</protein>
<keyword evidence="1" id="KW-1133">Transmembrane helix</keyword>
<dbReference type="Gene3D" id="2.60.40.10">
    <property type="entry name" value="Immunoglobulins"/>
    <property type="match status" value="1"/>
</dbReference>
<dbReference type="Proteomes" id="UP000230750">
    <property type="component" value="Unassembled WGS sequence"/>
</dbReference>
<evidence type="ECO:0000256" key="1">
    <source>
        <dbReference type="SAM" id="Phobius"/>
    </source>
</evidence>
<evidence type="ECO:0000313" key="2">
    <source>
        <dbReference type="EMBL" id="PIK52334.1"/>
    </source>
</evidence>
<keyword evidence="1" id="KW-0812">Transmembrane</keyword>
<accession>A0A2G8KWE6</accession>
<reference evidence="2 3" key="1">
    <citation type="journal article" date="2017" name="PLoS Biol.">
        <title>The sea cucumber genome provides insights into morphological evolution and visceral regeneration.</title>
        <authorList>
            <person name="Zhang X."/>
            <person name="Sun L."/>
            <person name="Yuan J."/>
            <person name="Sun Y."/>
            <person name="Gao Y."/>
            <person name="Zhang L."/>
            <person name="Li S."/>
            <person name="Dai H."/>
            <person name="Hamel J.F."/>
            <person name="Liu C."/>
            <person name="Yu Y."/>
            <person name="Liu S."/>
            <person name="Lin W."/>
            <person name="Guo K."/>
            <person name="Jin S."/>
            <person name="Xu P."/>
            <person name="Storey K.B."/>
            <person name="Huan P."/>
            <person name="Zhang T."/>
            <person name="Zhou Y."/>
            <person name="Zhang J."/>
            <person name="Lin C."/>
            <person name="Li X."/>
            <person name="Xing L."/>
            <person name="Huo D."/>
            <person name="Sun M."/>
            <person name="Wang L."/>
            <person name="Mercier A."/>
            <person name="Li F."/>
            <person name="Yang H."/>
            <person name="Xiang J."/>
        </authorList>
    </citation>
    <scope>NUCLEOTIDE SEQUENCE [LARGE SCALE GENOMIC DNA]</scope>
    <source>
        <strain evidence="2">Shaxun</strain>
        <tissue evidence="2">Muscle</tissue>
    </source>
</reference>
<proteinExistence type="predicted"/>
<sequence length="135" mass="15180">MVSSSTINVANDADILLVICMVEGNPTPDVFLQKLDDMFEWQTIDLKPLNKSNLTTQLWEFQLPSKDNYVNGMYRCTTSNALGNIDVSSIVSVETEKNSSISRSDNSWMTYALVVCATFILAVIFTRSTQSKYLY</sequence>
<feature type="transmembrane region" description="Helical" evidence="1">
    <location>
        <begin position="108"/>
        <end position="126"/>
    </location>
</feature>
<keyword evidence="3" id="KW-1185">Reference proteome</keyword>
<dbReference type="AlphaFoldDB" id="A0A2G8KWE6"/>
<dbReference type="EMBL" id="MRZV01000333">
    <property type="protein sequence ID" value="PIK52334.1"/>
    <property type="molecule type" value="Genomic_DNA"/>
</dbReference>
<comment type="caution">
    <text evidence="2">The sequence shown here is derived from an EMBL/GenBank/DDBJ whole genome shotgun (WGS) entry which is preliminary data.</text>
</comment>
<evidence type="ECO:0008006" key="4">
    <source>
        <dbReference type="Google" id="ProtNLM"/>
    </source>
</evidence>
<evidence type="ECO:0000313" key="3">
    <source>
        <dbReference type="Proteomes" id="UP000230750"/>
    </source>
</evidence>
<organism evidence="2 3">
    <name type="scientific">Stichopus japonicus</name>
    <name type="common">Sea cucumber</name>
    <dbReference type="NCBI Taxonomy" id="307972"/>
    <lineage>
        <taxon>Eukaryota</taxon>
        <taxon>Metazoa</taxon>
        <taxon>Echinodermata</taxon>
        <taxon>Eleutherozoa</taxon>
        <taxon>Echinozoa</taxon>
        <taxon>Holothuroidea</taxon>
        <taxon>Aspidochirotacea</taxon>
        <taxon>Aspidochirotida</taxon>
        <taxon>Stichopodidae</taxon>
        <taxon>Apostichopus</taxon>
    </lineage>
</organism>
<keyword evidence="1" id="KW-0472">Membrane</keyword>
<dbReference type="InterPro" id="IPR013783">
    <property type="entry name" value="Ig-like_fold"/>
</dbReference>